<evidence type="ECO:0000256" key="2">
    <source>
        <dbReference type="ARBA" id="ARBA00022692"/>
    </source>
</evidence>
<dbReference type="Proteomes" id="UP000244855">
    <property type="component" value="Unassembled WGS sequence"/>
</dbReference>
<sequence>FPPEYISANRGPIAETVAYVFMVLMIIFVALRFLSRRYIKAKIGLDDWLTLPGLLFCIGMCIVTIVMVRVTGIGKHLPIVAITNPAHVVSWGKGAYAIECFHSLAVVFPRLSILASYMRIFIQRRYRYSAYVIGVIIILNSLAGIIVSLAQCHPFSARWSGSEAMTAHCINSMACIRAFHSFEYQLMLCQPAFRWLVLVNMITDVAMLILPLPVLWALKIGVREKLALIFIFTLGAVGFVTSTIRFTIFFKVKELTTDGTWLSLDLAIWSTIEPAIYLIAACLPPLRPL</sequence>
<protein>
    <recommendedName>
        <fullName evidence="7">Rhodopsin domain-containing protein</fullName>
    </recommendedName>
</protein>
<evidence type="ECO:0000256" key="6">
    <source>
        <dbReference type="SAM" id="Phobius"/>
    </source>
</evidence>
<reference evidence="8 9" key="1">
    <citation type="journal article" date="2018" name="Sci. Rep.">
        <title>Comparative genomics provides insights into the lifestyle and reveals functional heterogeneity of dark septate endophytic fungi.</title>
        <authorList>
            <person name="Knapp D.G."/>
            <person name="Nemeth J.B."/>
            <person name="Barry K."/>
            <person name="Hainaut M."/>
            <person name="Henrissat B."/>
            <person name="Johnson J."/>
            <person name="Kuo A."/>
            <person name="Lim J.H.P."/>
            <person name="Lipzen A."/>
            <person name="Nolan M."/>
            <person name="Ohm R.A."/>
            <person name="Tamas L."/>
            <person name="Grigoriev I.V."/>
            <person name="Spatafora J.W."/>
            <person name="Nagy L.G."/>
            <person name="Kovacs G.M."/>
        </authorList>
    </citation>
    <scope>NUCLEOTIDE SEQUENCE [LARGE SCALE GENOMIC DNA]</scope>
    <source>
        <strain evidence="8 9">DSE2036</strain>
    </source>
</reference>
<organism evidence="8 9">
    <name type="scientific">Periconia macrospinosa</name>
    <dbReference type="NCBI Taxonomy" id="97972"/>
    <lineage>
        <taxon>Eukaryota</taxon>
        <taxon>Fungi</taxon>
        <taxon>Dikarya</taxon>
        <taxon>Ascomycota</taxon>
        <taxon>Pezizomycotina</taxon>
        <taxon>Dothideomycetes</taxon>
        <taxon>Pleosporomycetidae</taxon>
        <taxon>Pleosporales</taxon>
        <taxon>Massarineae</taxon>
        <taxon>Periconiaceae</taxon>
        <taxon>Periconia</taxon>
    </lineage>
</organism>
<feature type="transmembrane region" description="Helical" evidence="6">
    <location>
        <begin position="226"/>
        <end position="246"/>
    </location>
</feature>
<feature type="domain" description="Rhodopsin" evidence="7">
    <location>
        <begin position="31"/>
        <end position="289"/>
    </location>
</feature>
<dbReference type="PANTHER" id="PTHR33048:SF47">
    <property type="entry name" value="INTEGRAL MEMBRANE PROTEIN-RELATED"/>
    <property type="match status" value="1"/>
</dbReference>
<feature type="non-terminal residue" evidence="8">
    <location>
        <position position="289"/>
    </location>
</feature>
<proteinExistence type="inferred from homology"/>
<dbReference type="Pfam" id="PF20684">
    <property type="entry name" value="Fung_rhodopsin"/>
    <property type="match status" value="1"/>
</dbReference>
<evidence type="ECO:0000256" key="5">
    <source>
        <dbReference type="ARBA" id="ARBA00038359"/>
    </source>
</evidence>
<dbReference type="STRING" id="97972.A0A2V1DH66"/>
<dbReference type="EMBL" id="KZ805434">
    <property type="protein sequence ID" value="PVH97526.1"/>
    <property type="molecule type" value="Genomic_DNA"/>
</dbReference>
<feature type="transmembrane region" description="Helical" evidence="6">
    <location>
        <begin position="16"/>
        <end position="34"/>
    </location>
</feature>
<name>A0A2V1DH66_9PLEO</name>
<gene>
    <name evidence="8" type="ORF">DM02DRAFT_470119</name>
</gene>
<dbReference type="OrthoDB" id="3529975at2759"/>
<feature type="transmembrane region" description="Helical" evidence="6">
    <location>
        <begin position="54"/>
        <end position="74"/>
    </location>
</feature>
<keyword evidence="2 6" id="KW-0812">Transmembrane</keyword>
<feature type="non-terminal residue" evidence="8">
    <location>
        <position position="1"/>
    </location>
</feature>
<dbReference type="GO" id="GO:0016020">
    <property type="term" value="C:membrane"/>
    <property type="evidence" value="ECO:0007669"/>
    <property type="project" value="UniProtKB-SubCell"/>
</dbReference>
<feature type="transmembrane region" description="Helical" evidence="6">
    <location>
        <begin position="266"/>
        <end position="286"/>
    </location>
</feature>
<accession>A0A2V1DH66</accession>
<evidence type="ECO:0000256" key="4">
    <source>
        <dbReference type="ARBA" id="ARBA00023136"/>
    </source>
</evidence>
<evidence type="ECO:0000313" key="9">
    <source>
        <dbReference type="Proteomes" id="UP000244855"/>
    </source>
</evidence>
<dbReference type="PANTHER" id="PTHR33048">
    <property type="entry name" value="PTH11-LIKE INTEGRAL MEMBRANE PROTEIN (AFU_ORTHOLOGUE AFUA_5G11245)"/>
    <property type="match status" value="1"/>
</dbReference>
<evidence type="ECO:0000259" key="7">
    <source>
        <dbReference type="Pfam" id="PF20684"/>
    </source>
</evidence>
<evidence type="ECO:0000256" key="1">
    <source>
        <dbReference type="ARBA" id="ARBA00004141"/>
    </source>
</evidence>
<keyword evidence="9" id="KW-1185">Reference proteome</keyword>
<feature type="transmembrane region" description="Helical" evidence="6">
    <location>
        <begin position="192"/>
        <end position="214"/>
    </location>
</feature>
<dbReference type="InterPro" id="IPR052337">
    <property type="entry name" value="SAT4-like"/>
</dbReference>
<keyword evidence="4 6" id="KW-0472">Membrane</keyword>
<dbReference type="InterPro" id="IPR049326">
    <property type="entry name" value="Rhodopsin_dom_fungi"/>
</dbReference>
<comment type="similarity">
    <text evidence="5">Belongs to the SAT4 family.</text>
</comment>
<feature type="transmembrane region" description="Helical" evidence="6">
    <location>
        <begin position="94"/>
        <end position="118"/>
    </location>
</feature>
<keyword evidence="3 6" id="KW-1133">Transmembrane helix</keyword>
<evidence type="ECO:0000256" key="3">
    <source>
        <dbReference type="ARBA" id="ARBA00022989"/>
    </source>
</evidence>
<feature type="transmembrane region" description="Helical" evidence="6">
    <location>
        <begin position="130"/>
        <end position="150"/>
    </location>
</feature>
<dbReference type="AlphaFoldDB" id="A0A2V1DH66"/>
<evidence type="ECO:0000313" key="8">
    <source>
        <dbReference type="EMBL" id="PVH97526.1"/>
    </source>
</evidence>
<comment type="subcellular location">
    <subcellularLocation>
        <location evidence="1">Membrane</location>
        <topology evidence="1">Multi-pass membrane protein</topology>
    </subcellularLocation>
</comment>